<organism evidence="1 2">
    <name type="scientific">Segatella oulorum F0390</name>
    <dbReference type="NCBI Taxonomy" id="702438"/>
    <lineage>
        <taxon>Bacteria</taxon>
        <taxon>Pseudomonadati</taxon>
        <taxon>Bacteroidota</taxon>
        <taxon>Bacteroidia</taxon>
        <taxon>Bacteroidales</taxon>
        <taxon>Prevotellaceae</taxon>
        <taxon>Segatella</taxon>
    </lineage>
</organism>
<proteinExistence type="predicted"/>
<dbReference type="eggNOG" id="ENOG502ZAWX">
    <property type="taxonomic scope" value="Bacteria"/>
</dbReference>
<reference evidence="1 2" key="1">
    <citation type="submission" date="2011-07" db="EMBL/GenBank/DDBJ databases">
        <title>The Genome Sequence of Prevotella oulorum F0390.</title>
        <authorList>
            <consortium name="The Broad Institute Genome Sequencing Platform"/>
            <consortium name="The Broad Institute Genome Sequencing Center for Infectious Disease"/>
            <person name="Earl A."/>
            <person name="Ward D."/>
            <person name="Feldgarden M."/>
            <person name="Gevers D."/>
            <person name="Izard J."/>
            <person name="Ganesan A."/>
            <person name="Baranova O.V."/>
            <person name="Blanton J.M."/>
            <person name="Tanner A.C."/>
            <person name="Dewhirst F.E."/>
            <person name="Young S.K."/>
            <person name="Zeng Q."/>
            <person name="Gargeya S."/>
            <person name="Fitzgerald M."/>
            <person name="Haas B."/>
            <person name="Abouelleil A."/>
            <person name="Alvarado L."/>
            <person name="Arachchi H.M."/>
            <person name="Berlin A."/>
            <person name="Brown A."/>
            <person name="Chapman S.B."/>
            <person name="Chen Z."/>
            <person name="Dunbar C."/>
            <person name="Freedman E."/>
            <person name="Gearin G."/>
            <person name="Gellesch M."/>
            <person name="Goldberg J."/>
            <person name="Griggs A."/>
            <person name="Gujja S."/>
            <person name="Heiman D."/>
            <person name="Howarth C."/>
            <person name="Larson L."/>
            <person name="Lui A."/>
            <person name="MacDonald P.J.P."/>
            <person name="Mehta T."/>
            <person name="Montmayeur A."/>
            <person name="Murphy C."/>
            <person name="Neiman D."/>
            <person name="Pearson M."/>
            <person name="Priest M."/>
            <person name="Roberts A."/>
            <person name="Saif S."/>
            <person name="Shea T."/>
            <person name="Shenoy N."/>
            <person name="Sisk P."/>
            <person name="Stolte C."/>
            <person name="Sykes S."/>
            <person name="Wortman J."/>
            <person name="Nusbaum C."/>
            <person name="Birren B."/>
        </authorList>
    </citation>
    <scope>NUCLEOTIDE SEQUENCE [LARGE SCALE GENOMIC DNA]</scope>
    <source>
        <strain evidence="1 2">F0390</strain>
    </source>
</reference>
<dbReference type="RefSeq" id="WP_004379794.1">
    <property type="nucleotide sequence ID" value="NZ_JH114215.1"/>
</dbReference>
<protein>
    <submittedName>
        <fullName evidence="1">Uncharacterized protein</fullName>
    </submittedName>
</protein>
<name>G1WAE3_9BACT</name>
<sequence length="395" mass="44740">MERLDFKALKAKVGVDDIAYSLGYRLDKRAGVGAYIEMVRQGSNGKVQDTIIIKNPKHKDAQMFFRRSGIGGGDVIALIRENIHDFNITGRNEWDVVSKVLAKFANEPLPEIANSAYLDKAGYAEYKNFDINRYEVYPVKGHEQYAYPLFKQRGLSESTVNDFAPFLYRVRSKDSQYPHFNVGFPYTEPGKDNLVGFEIRGLGGFKSKAAGTDSTTGAWIVDLSQNKNPFQKKNIYFAESAFDIMAFYQANKQKLDKESSIFVSIGGTFSDKQITGIMEHFSQARAYDCFDNDLPGRMYGVRMAALLEKISLKISREGENVHVTAKNKTFDIPESKFSLSEVSKLLQLRYRVGQLKAPTAFKDWNDVVMNKPIRATIYPNRFQLNEKMGKSSLSM</sequence>
<evidence type="ECO:0000313" key="2">
    <source>
        <dbReference type="Proteomes" id="UP000005141"/>
    </source>
</evidence>
<dbReference type="EMBL" id="ADGI01000025">
    <property type="protein sequence ID" value="EGV33552.1"/>
    <property type="molecule type" value="Genomic_DNA"/>
</dbReference>
<dbReference type="AlphaFoldDB" id="G1WAE3"/>
<dbReference type="PATRIC" id="fig|702438.4.peg.805"/>
<dbReference type="OrthoDB" id="1022712at2"/>
<dbReference type="HOGENOM" id="CLU_686702_0_0_10"/>
<accession>G1WAE3</accession>
<evidence type="ECO:0000313" key="1">
    <source>
        <dbReference type="EMBL" id="EGV33552.1"/>
    </source>
</evidence>
<comment type="caution">
    <text evidence="1">The sequence shown here is derived from an EMBL/GenBank/DDBJ whole genome shotgun (WGS) entry which is preliminary data.</text>
</comment>
<gene>
    <name evidence="1" type="ORF">HMPREF9431_00788</name>
</gene>
<dbReference type="Gene3D" id="3.40.1360.10">
    <property type="match status" value="1"/>
</dbReference>
<dbReference type="Proteomes" id="UP000005141">
    <property type="component" value="Unassembled WGS sequence"/>
</dbReference>
<keyword evidence="2" id="KW-1185">Reference proteome</keyword>
<dbReference type="Pfam" id="PF13155">
    <property type="entry name" value="Toprim_2"/>
    <property type="match status" value="1"/>
</dbReference>
<dbReference type="GeneID" id="95425486"/>